<dbReference type="RefSeq" id="WP_161174327.1">
    <property type="nucleotide sequence ID" value="NZ_BAAAUH010000038.1"/>
</dbReference>
<evidence type="ECO:0000313" key="1">
    <source>
        <dbReference type="EMBL" id="GAA3190686.1"/>
    </source>
</evidence>
<dbReference type="EMBL" id="BAAAUH010000038">
    <property type="protein sequence ID" value="GAA3190686.1"/>
    <property type="molecule type" value="Genomic_DNA"/>
</dbReference>
<comment type="caution">
    <text evidence="1">The sequence shown here is derived from an EMBL/GenBank/DDBJ whole genome shotgun (WGS) entry which is preliminary data.</text>
</comment>
<organism evidence="1 2">
    <name type="scientific">Streptomyces virens</name>
    <dbReference type="NCBI Taxonomy" id="285572"/>
    <lineage>
        <taxon>Bacteria</taxon>
        <taxon>Bacillati</taxon>
        <taxon>Actinomycetota</taxon>
        <taxon>Actinomycetes</taxon>
        <taxon>Kitasatosporales</taxon>
        <taxon>Streptomycetaceae</taxon>
        <taxon>Streptomyces</taxon>
    </lineage>
</organism>
<protein>
    <submittedName>
        <fullName evidence="1">Uncharacterized protein</fullName>
    </submittedName>
</protein>
<reference evidence="2" key="1">
    <citation type="journal article" date="2019" name="Int. J. Syst. Evol. Microbiol.">
        <title>The Global Catalogue of Microorganisms (GCM) 10K type strain sequencing project: providing services to taxonomists for standard genome sequencing and annotation.</title>
        <authorList>
            <consortium name="The Broad Institute Genomics Platform"/>
            <consortium name="The Broad Institute Genome Sequencing Center for Infectious Disease"/>
            <person name="Wu L."/>
            <person name="Ma J."/>
        </authorList>
    </citation>
    <scope>NUCLEOTIDE SEQUENCE [LARGE SCALE GENOMIC DNA]</scope>
    <source>
        <strain evidence="2">JCM 9095</strain>
    </source>
</reference>
<sequence>MNRPTCRQPSGSLPEPVTELLRAVHDALNLPLPGLTDEDERAYASLLANRAREARVILVGILHDGHEPGRAAVALRGWLDRWPVTYTPWSSDGGAR</sequence>
<keyword evidence="2" id="KW-1185">Reference proteome</keyword>
<gene>
    <name evidence="1" type="ORF">GCM10010451_45600</name>
</gene>
<name>A0ABP6PU34_9ACTN</name>
<proteinExistence type="predicted"/>
<evidence type="ECO:0000313" key="2">
    <source>
        <dbReference type="Proteomes" id="UP001501866"/>
    </source>
</evidence>
<accession>A0ABP6PU34</accession>
<dbReference type="Proteomes" id="UP001501866">
    <property type="component" value="Unassembled WGS sequence"/>
</dbReference>